<dbReference type="InterPro" id="IPR050726">
    <property type="entry name" value="mGluR"/>
</dbReference>
<organism evidence="8 9">
    <name type="scientific">Allomyces macrogynus (strain ATCC 38327)</name>
    <name type="common">Allomyces javanicus var. macrogynus</name>
    <dbReference type="NCBI Taxonomy" id="578462"/>
    <lineage>
        <taxon>Eukaryota</taxon>
        <taxon>Fungi</taxon>
        <taxon>Fungi incertae sedis</taxon>
        <taxon>Blastocladiomycota</taxon>
        <taxon>Blastocladiomycetes</taxon>
        <taxon>Blastocladiales</taxon>
        <taxon>Blastocladiaceae</taxon>
        <taxon>Allomyces</taxon>
    </lineage>
</organism>
<dbReference type="GO" id="GO:0016020">
    <property type="term" value="C:membrane"/>
    <property type="evidence" value="ECO:0007669"/>
    <property type="project" value="UniProtKB-SubCell"/>
</dbReference>
<dbReference type="SUPFAM" id="SSF53822">
    <property type="entry name" value="Periplasmic binding protein-like I"/>
    <property type="match status" value="1"/>
</dbReference>
<dbReference type="EMBL" id="GG745384">
    <property type="protein sequence ID" value="KNE72865.1"/>
    <property type="molecule type" value="Genomic_DNA"/>
</dbReference>
<keyword evidence="4" id="KW-0472">Membrane</keyword>
<keyword evidence="2" id="KW-0812">Transmembrane</keyword>
<reference evidence="9" key="2">
    <citation type="submission" date="2009-11" db="EMBL/GenBank/DDBJ databases">
        <title>The Genome Sequence of Allomyces macrogynus strain ATCC 38327.</title>
        <authorList>
            <consortium name="The Broad Institute Genome Sequencing Platform"/>
            <person name="Russ C."/>
            <person name="Cuomo C."/>
            <person name="Shea T."/>
            <person name="Young S.K."/>
            <person name="Zeng Q."/>
            <person name="Koehrsen M."/>
            <person name="Haas B."/>
            <person name="Borodovsky M."/>
            <person name="Guigo R."/>
            <person name="Alvarado L."/>
            <person name="Berlin A."/>
            <person name="Borenstein D."/>
            <person name="Chen Z."/>
            <person name="Engels R."/>
            <person name="Freedman E."/>
            <person name="Gellesch M."/>
            <person name="Goldberg J."/>
            <person name="Griggs A."/>
            <person name="Gujja S."/>
            <person name="Heiman D."/>
            <person name="Hepburn T."/>
            <person name="Howarth C."/>
            <person name="Jen D."/>
            <person name="Larson L."/>
            <person name="Lewis B."/>
            <person name="Mehta T."/>
            <person name="Park D."/>
            <person name="Pearson M."/>
            <person name="Roberts A."/>
            <person name="Saif S."/>
            <person name="Shenoy N."/>
            <person name="Sisk P."/>
            <person name="Stolte C."/>
            <person name="Sykes S."/>
            <person name="Walk T."/>
            <person name="White J."/>
            <person name="Yandava C."/>
            <person name="Burger G."/>
            <person name="Gray M.W."/>
            <person name="Holland P.W.H."/>
            <person name="King N."/>
            <person name="Lang F.B.F."/>
            <person name="Roger A.J."/>
            <person name="Ruiz-Trillo I."/>
            <person name="Lander E."/>
            <person name="Nusbaum C."/>
        </authorList>
    </citation>
    <scope>NUCLEOTIDE SEQUENCE [LARGE SCALE GENOMIC DNA]</scope>
    <source>
        <strain evidence="9">ATCC 38327</strain>
    </source>
</reference>
<dbReference type="VEuPathDB" id="FungiDB:AMAG_16967"/>
<evidence type="ECO:0000256" key="1">
    <source>
        <dbReference type="ARBA" id="ARBA00004370"/>
    </source>
</evidence>
<comment type="subcellular location">
    <subcellularLocation>
        <location evidence="1">Membrane</location>
    </subcellularLocation>
</comment>
<reference evidence="8 9" key="1">
    <citation type="submission" date="2009-11" db="EMBL/GenBank/DDBJ databases">
        <title>Annotation of Allomyces macrogynus ATCC 38327.</title>
        <authorList>
            <consortium name="The Broad Institute Genome Sequencing Platform"/>
            <person name="Russ C."/>
            <person name="Cuomo C."/>
            <person name="Burger G."/>
            <person name="Gray M.W."/>
            <person name="Holland P.W.H."/>
            <person name="King N."/>
            <person name="Lang F.B.F."/>
            <person name="Roger A.J."/>
            <person name="Ruiz-Trillo I."/>
            <person name="Young S.K."/>
            <person name="Zeng Q."/>
            <person name="Gargeya S."/>
            <person name="Fitzgerald M."/>
            <person name="Haas B."/>
            <person name="Abouelleil A."/>
            <person name="Alvarado L."/>
            <person name="Arachchi H.M."/>
            <person name="Berlin A."/>
            <person name="Chapman S.B."/>
            <person name="Gearin G."/>
            <person name="Goldberg J."/>
            <person name="Griggs A."/>
            <person name="Gujja S."/>
            <person name="Hansen M."/>
            <person name="Heiman D."/>
            <person name="Howarth C."/>
            <person name="Larimer J."/>
            <person name="Lui A."/>
            <person name="MacDonald P.J.P."/>
            <person name="McCowen C."/>
            <person name="Montmayeur A."/>
            <person name="Murphy C."/>
            <person name="Neiman D."/>
            <person name="Pearson M."/>
            <person name="Priest M."/>
            <person name="Roberts A."/>
            <person name="Saif S."/>
            <person name="Shea T."/>
            <person name="Sisk P."/>
            <person name="Stolte C."/>
            <person name="Sykes S."/>
            <person name="Wortman J."/>
            <person name="Nusbaum C."/>
            <person name="Birren B."/>
        </authorList>
    </citation>
    <scope>NUCLEOTIDE SEQUENCE [LARGE SCALE GENOMIC DNA]</scope>
    <source>
        <strain evidence="8 9">ATCC 38327</strain>
    </source>
</reference>
<keyword evidence="9" id="KW-1185">Reference proteome</keyword>
<evidence type="ECO:0000259" key="7">
    <source>
        <dbReference type="Pfam" id="PF01094"/>
    </source>
</evidence>
<evidence type="ECO:0000256" key="6">
    <source>
        <dbReference type="SAM" id="SignalP"/>
    </source>
</evidence>
<protein>
    <recommendedName>
        <fullName evidence="7">Receptor ligand binding region domain-containing protein</fullName>
    </recommendedName>
</protein>
<evidence type="ECO:0000256" key="2">
    <source>
        <dbReference type="ARBA" id="ARBA00022692"/>
    </source>
</evidence>
<gene>
    <name evidence="8" type="ORF">AMAG_16967</name>
</gene>
<dbReference type="InterPro" id="IPR028082">
    <property type="entry name" value="Peripla_BP_I"/>
</dbReference>
<evidence type="ECO:0000256" key="5">
    <source>
        <dbReference type="ARBA" id="ARBA00023180"/>
    </source>
</evidence>
<dbReference type="AlphaFoldDB" id="A0A0L0TDW3"/>
<keyword evidence="6" id="KW-0732">Signal</keyword>
<evidence type="ECO:0000256" key="3">
    <source>
        <dbReference type="ARBA" id="ARBA00022989"/>
    </source>
</evidence>
<accession>A0A0L0TDW3</accession>
<feature type="signal peptide" evidence="6">
    <location>
        <begin position="1"/>
        <end position="22"/>
    </location>
</feature>
<feature type="domain" description="Receptor ligand binding region" evidence="7">
    <location>
        <begin position="60"/>
        <end position="396"/>
    </location>
</feature>
<name>A0A0L0TDW3_ALLM3</name>
<dbReference type="Pfam" id="PF01094">
    <property type="entry name" value="ANF_receptor"/>
    <property type="match status" value="1"/>
</dbReference>
<dbReference type="Proteomes" id="UP000054350">
    <property type="component" value="Unassembled WGS sequence"/>
</dbReference>
<keyword evidence="5" id="KW-0325">Glycoprotein</keyword>
<proteinExistence type="predicted"/>
<keyword evidence="3" id="KW-1133">Transmembrane helix</keyword>
<sequence length="438" mass="48375">MLRAAVGVLLLLGNTLYPRAQAANFKIAVVLPGETTADPTRRTVVQFVRFVLNWTLPILNQRLAAPAGHTFTLDYHDSLLTSRATVRESLIAAQSGAVAAIGEWFSSNTIPMSYAMSHYGIFLCSGSATSEDLSDKTLHSKFFRTITSDSYQGNVFSHALLHFGWEQFNLLVVNNVYGISVAKVIQADIQTRNVTIAAQYTQAFADPAEVRTTVADLAKSPSRIVFMAVHMEQAYAIMAEAFAQGFDSSWVWIASEPSSNIAAMLAEQTSPAAMPDRTYAASLRKFFEGMLVVWPEELAVGDATFNDWVQLYRATVGDSKILNFNYHLFSQTCLEAHMRAILKLDQTYGTNAVLRRTTNANLEEYLVSFNSSTGPVVYTDRGDRKGFFQFLNMQGSKLVPAMSIDSQFRISPLPGRDAAFFREHDRDLAMAARGSSST</sequence>
<dbReference type="PANTHER" id="PTHR24060">
    <property type="entry name" value="METABOTROPIC GLUTAMATE RECEPTOR"/>
    <property type="match status" value="1"/>
</dbReference>
<evidence type="ECO:0000313" key="8">
    <source>
        <dbReference type="EMBL" id="KNE72865.1"/>
    </source>
</evidence>
<evidence type="ECO:0000313" key="9">
    <source>
        <dbReference type="Proteomes" id="UP000054350"/>
    </source>
</evidence>
<dbReference type="Gene3D" id="3.40.50.2300">
    <property type="match status" value="2"/>
</dbReference>
<dbReference type="STRING" id="578462.A0A0L0TDW3"/>
<dbReference type="InterPro" id="IPR001828">
    <property type="entry name" value="ANF_lig-bd_rcpt"/>
</dbReference>
<dbReference type="OrthoDB" id="5597995at2759"/>
<evidence type="ECO:0000256" key="4">
    <source>
        <dbReference type="ARBA" id="ARBA00023136"/>
    </source>
</evidence>
<feature type="chain" id="PRO_5005548755" description="Receptor ligand binding region domain-containing protein" evidence="6">
    <location>
        <begin position="23"/>
        <end position="438"/>
    </location>
</feature>